<dbReference type="InterPro" id="IPR046792">
    <property type="entry name" value="Peptidase_C54_cat"/>
</dbReference>
<keyword evidence="4 11" id="KW-0963">Cytoplasm</keyword>
<evidence type="ECO:0000259" key="13">
    <source>
        <dbReference type="Pfam" id="PF03416"/>
    </source>
</evidence>
<keyword evidence="9 11" id="KW-0072">Autophagy</keyword>
<sequence length="514" mass="56972">MPANGIQAFCFNTRHFWRPINSAQRLPDYRRWNYGRGCLFLNNHSNGCLLGIIDKPVWILGEGRSSLNDQEEIANDIRSRLWFTYRRGFTPIGDERGPTTDTGWGCMHRCGQMLVGQALMQLHLGRKWRWNPDRLDLPYLRILKMFEDKPTAPYSIHKIASRAASDDNKAVNSWLGPNTVAQILKKLSAGDRWTNLVVHVTTEDGIVVQEIKSLCRRSSSSRAPKIVAVDGTACDEATPPPPISHDSLHSSTERKHSDRPVIVSSPITVEVDNESVAIILPPVYNMPRNMSVSALEAKIPSVDDSSPTSETLNSELFSTPTTTRTDSSTWHPLLLILPLRLGLHEFNMRYAPALQGLFKLRQCVGVIGGRPNHALWLIGSVGDDEVLCLDPHTTQVAAILGEPTPGRSKEAASLDGSFHCSTPLRLPLRRLDPSLAVAFICLSETDFDDLCTHLVADQLSSSLFEVHETRPRNIPPPSFTSLCTPEGWGELFASSASPTPLSSRCKTDGDFELV</sequence>
<evidence type="ECO:0000256" key="2">
    <source>
        <dbReference type="ARBA" id="ARBA00010958"/>
    </source>
</evidence>
<comment type="function">
    <text evidence="11">Cysteine protease that plays a key role in autophagy by mediating both proteolytic activation and delipidation of ATG8 family proteins.</text>
</comment>
<evidence type="ECO:0000256" key="5">
    <source>
        <dbReference type="ARBA" id="ARBA00022670"/>
    </source>
</evidence>
<evidence type="ECO:0000256" key="6">
    <source>
        <dbReference type="ARBA" id="ARBA00022801"/>
    </source>
</evidence>
<comment type="similarity">
    <text evidence="2 11">Belongs to the peptidase C54 family.</text>
</comment>
<protein>
    <recommendedName>
        <fullName evidence="11">Cysteine protease</fullName>
        <ecNumber evidence="11">3.4.22.-</ecNumber>
    </recommendedName>
</protein>
<keyword evidence="5 11" id="KW-0645">Protease</keyword>
<dbReference type="EMBL" id="JAKROA010000004">
    <property type="protein sequence ID" value="KAL5107821.1"/>
    <property type="molecule type" value="Genomic_DNA"/>
</dbReference>
<keyword evidence="3" id="KW-0813">Transport</keyword>
<keyword evidence="6 11" id="KW-0378">Hydrolase</keyword>
<dbReference type="InterPro" id="IPR005078">
    <property type="entry name" value="Peptidase_C54"/>
</dbReference>
<dbReference type="InterPro" id="IPR038765">
    <property type="entry name" value="Papain-like_cys_pep_sf"/>
</dbReference>
<evidence type="ECO:0000256" key="4">
    <source>
        <dbReference type="ARBA" id="ARBA00022490"/>
    </source>
</evidence>
<keyword evidence="15" id="KW-1185">Reference proteome</keyword>
<dbReference type="PANTHER" id="PTHR22624:SF49">
    <property type="entry name" value="CYSTEINE PROTEASE"/>
    <property type="match status" value="1"/>
</dbReference>
<comment type="subcellular location">
    <subcellularLocation>
        <location evidence="1 11">Cytoplasm</location>
    </subcellularLocation>
</comment>
<dbReference type="GO" id="GO:0008233">
    <property type="term" value="F:peptidase activity"/>
    <property type="evidence" value="ECO:0007669"/>
    <property type="project" value="UniProtKB-KW"/>
</dbReference>
<evidence type="ECO:0000313" key="14">
    <source>
        <dbReference type="EMBL" id="KAL5107821.1"/>
    </source>
</evidence>
<dbReference type="EC" id="3.4.22.-" evidence="11"/>
<reference evidence="14 15" key="1">
    <citation type="journal article" date="2022" name="Front. Cell. Infect. Microbiol.">
        <title>The Genomes of Two Strains of Taenia crassiceps the Animal Model for the Study of Human Cysticercosis.</title>
        <authorList>
            <person name="Bobes R.J."/>
            <person name="Estrada K."/>
            <person name="Rios-Valencia D.G."/>
            <person name="Calderon-Gallegos A."/>
            <person name="de la Torre P."/>
            <person name="Carrero J.C."/>
            <person name="Sanchez-Flores A."/>
            <person name="Laclette J.P."/>
        </authorList>
    </citation>
    <scope>NUCLEOTIDE SEQUENCE [LARGE SCALE GENOMIC DNA]</scope>
    <source>
        <strain evidence="14">WFUcys</strain>
    </source>
</reference>
<feature type="compositionally biased region" description="Polar residues" evidence="12">
    <location>
        <begin position="494"/>
        <end position="504"/>
    </location>
</feature>
<gene>
    <name evidence="14" type="ORF">TcWFU_006054</name>
</gene>
<evidence type="ECO:0000256" key="1">
    <source>
        <dbReference type="ARBA" id="ARBA00004496"/>
    </source>
</evidence>
<comment type="catalytic activity">
    <reaction evidence="10">
        <text>[protein]-C-terminal L-amino acid-glycyl-phosphatidylethanolamide + H2O = [protein]-C-terminal L-amino acid-glycine + a 1,2-diacyl-sn-glycero-3-phosphoethanolamine</text>
        <dbReference type="Rhea" id="RHEA:67548"/>
        <dbReference type="Rhea" id="RHEA-COMP:17323"/>
        <dbReference type="Rhea" id="RHEA-COMP:17324"/>
        <dbReference type="ChEBI" id="CHEBI:15377"/>
        <dbReference type="ChEBI" id="CHEBI:64612"/>
        <dbReference type="ChEBI" id="CHEBI:172940"/>
        <dbReference type="ChEBI" id="CHEBI:172941"/>
    </reaction>
    <physiologicalReaction direction="left-to-right" evidence="10">
        <dbReference type="Rhea" id="RHEA:67549"/>
    </physiologicalReaction>
</comment>
<keyword evidence="8 11" id="KW-0653">Protein transport</keyword>
<feature type="compositionally biased region" description="Basic and acidic residues" evidence="12">
    <location>
        <begin position="246"/>
        <end position="259"/>
    </location>
</feature>
<evidence type="ECO:0000256" key="3">
    <source>
        <dbReference type="ARBA" id="ARBA00022448"/>
    </source>
</evidence>
<keyword evidence="7" id="KW-0788">Thiol protease</keyword>
<evidence type="ECO:0000256" key="11">
    <source>
        <dbReference type="RuleBase" id="RU363115"/>
    </source>
</evidence>
<feature type="domain" description="Peptidase C54 catalytic" evidence="13">
    <location>
        <begin position="71"/>
        <end position="452"/>
    </location>
</feature>
<feature type="region of interest" description="Disordered" evidence="12">
    <location>
        <begin position="494"/>
        <end position="514"/>
    </location>
</feature>
<dbReference type="Pfam" id="PF03416">
    <property type="entry name" value="Peptidase_C54"/>
    <property type="match status" value="1"/>
</dbReference>
<proteinExistence type="inferred from homology"/>
<feature type="region of interest" description="Disordered" evidence="12">
    <location>
        <begin position="301"/>
        <end position="323"/>
    </location>
</feature>
<evidence type="ECO:0000256" key="12">
    <source>
        <dbReference type="SAM" id="MobiDB-lite"/>
    </source>
</evidence>
<feature type="compositionally biased region" description="Basic and acidic residues" evidence="12">
    <location>
        <begin position="505"/>
        <end position="514"/>
    </location>
</feature>
<organism evidence="14 15">
    <name type="scientific">Taenia crassiceps</name>
    <dbReference type="NCBI Taxonomy" id="6207"/>
    <lineage>
        <taxon>Eukaryota</taxon>
        <taxon>Metazoa</taxon>
        <taxon>Spiralia</taxon>
        <taxon>Lophotrochozoa</taxon>
        <taxon>Platyhelminthes</taxon>
        <taxon>Cestoda</taxon>
        <taxon>Eucestoda</taxon>
        <taxon>Cyclophyllidea</taxon>
        <taxon>Taeniidae</taxon>
        <taxon>Taenia</taxon>
    </lineage>
</organism>
<evidence type="ECO:0000256" key="9">
    <source>
        <dbReference type="ARBA" id="ARBA00023006"/>
    </source>
</evidence>
<evidence type="ECO:0000313" key="15">
    <source>
        <dbReference type="Proteomes" id="UP001651158"/>
    </source>
</evidence>
<dbReference type="GO" id="GO:0006508">
    <property type="term" value="P:proteolysis"/>
    <property type="evidence" value="ECO:0007669"/>
    <property type="project" value="UniProtKB-KW"/>
</dbReference>
<evidence type="ECO:0000256" key="8">
    <source>
        <dbReference type="ARBA" id="ARBA00022927"/>
    </source>
</evidence>
<feature type="compositionally biased region" description="Polar residues" evidence="12">
    <location>
        <begin position="303"/>
        <end position="317"/>
    </location>
</feature>
<comment type="caution">
    <text evidence="14">The sequence shown here is derived from an EMBL/GenBank/DDBJ whole genome shotgun (WGS) entry which is preliminary data.</text>
</comment>
<dbReference type="PANTHER" id="PTHR22624">
    <property type="entry name" value="CYSTEINE PROTEASE ATG4"/>
    <property type="match status" value="1"/>
</dbReference>
<feature type="region of interest" description="Disordered" evidence="12">
    <location>
        <begin position="231"/>
        <end position="259"/>
    </location>
</feature>
<name>A0ABR4QDK3_9CEST</name>
<evidence type="ECO:0000256" key="10">
    <source>
        <dbReference type="ARBA" id="ARBA00029362"/>
    </source>
</evidence>
<accession>A0ABR4QDK3</accession>
<dbReference type="SUPFAM" id="SSF54001">
    <property type="entry name" value="Cysteine proteinases"/>
    <property type="match status" value="1"/>
</dbReference>
<evidence type="ECO:0000256" key="7">
    <source>
        <dbReference type="ARBA" id="ARBA00022807"/>
    </source>
</evidence>
<dbReference type="Proteomes" id="UP001651158">
    <property type="component" value="Unassembled WGS sequence"/>
</dbReference>